<keyword evidence="2" id="KW-0805">Transcription regulation</keyword>
<dbReference type="AlphaFoldDB" id="A0A2T5H8U8"/>
<keyword evidence="3 7" id="KW-0238">DNA-binding</keyword>
<dbReference type="SUPFAM" id="SSF46785">
    <property type="entry name" value="Winged helix' DNA-binding domain"/>
    <property type="match status" value="1"/>
</dbReference>
<accession>A0A2T5H8U8</accession>
<dbReference type="Proteomes" id="UP000244077">
    <property type="component" value="Unassembled WGS sequence"/>
</dbReference>
<evidence type="ECO:0000259" key="6">
    <source>
        <dbReference type="Pfam" id="PF03466"/>
    </source>
</evidence>
<dbReference type="Pfam" id="PF03466">
    <property type="entry name" value="LysR_substrate"/>
    <property type="match status" value="1"/>
</dbReference>
<organism evidence="7 8">
    <name type="scientific">Celeribacter persicus</name>
    <dbReference type="NCBI Taxonomy" id="1651082"/>
    <lineage>
        <taxon>Bacteria</taxon>
        <taxon>Pseudomonadati</taxon>
        <taxon>Pseudomonadota</taxon>
        <taxon>Alphaproteobacteria</taxon>
        <taxon>Rhodobacterales</taxon>
        <taxon>Roseobacteraceae</taxon>
        <taxon>Celeribacter</taxon>
    </lineage>
</organism>
<dbReference type="InterPro" id="IPR036388">
    <property type="entry name" value="WH-like_DNA-bd_sf"/>
</dbReference>
<dbReference type="Gene3D" id="3.40.190.290">
    <property type="match status" value="1"/>
</dbReference>
<evidence type="ECO:0000256" key="4">
    <source>
        <dbReference type="ARBA" id="ARBA00023163"/>
    </source>
</evidence>
<dbReference type="Pfam" id="PF00126">
    <property type="entry name" value="HTH_1"/>
    <property type="match status" value="1"/>
</dbReference>
<feature type="domain" description="LysR substrate-binding" evidence="6">
    <location>
        <begin position="88"/>
        <end position="270"/>
    </location>
</feature>
<evidence type="ECO:0000256" key="2">
    <source>
        <dbReference type="ARBA" id="ARBA00023015"/>
    </source>
</evidence>
<comment type="caution">
    <text evidence="7">The sequence shown here is derived from an EMBL/GenBank/DDBJ whole genome shotgun (WGS) entry which is preliminary data.</text>
</comment>
<keyword evidence="8" id="KW-1185">Reference proteome</keyword>
<keyword evidence="4" id="KW-0804">Transcription</keyword>
<name>A0A2T5H8U8_9RHOB</name>
<dbReference type="Gene3D" id="1.10.10.10">
    <property type="entry name" value="Winged helix-like DNA-binding domain superfamily/Winged helix DNA-binding domain"/>
    <property type="match status" value="1"/>
</dbReference>
<feature type="domain" description="HTH lysR-type" evidence="5">
    <location>
        <begin position="4"/>
        <end position="46"/>
    </location>
</feature>
<evidence type="ECO:0000256" key="1">
    <source>
        <dbReference type="ARBA" id="ARBA00009437"/>
    </source>
</evidence>
<dbReference type="EMBL" id="QAOH01000016">
    <property type="protein sequence ID" value="PTQ67994.1"/>
    <property type="molecule type" value="Genomic_DNA"/>
</dbReference>
<dbReference type="InterPro" id="IPR036390">
    <property type="entry name" value="WH_DNA-bd_sf"/>
</dbReference>
<dbReference type="GO" id="GO:0003700">
    <property type="term" value="F:DNA-binding transcription factor activity"/>
    <property type="evidence" value="ECO:0007669"/>
    <property type="project" value="InterPro"/>
</dbReference>
<evidence type="ECO:0000256" key="3">
    <source>
        <dbReference type="ARBA" id="ARBA00023125"/>
    </source>
</evidence>
<evidence type="ECO:0000313" key="7">
    <source>
        <dbReference type="EMBL" id="PTQ67994.1"/>
    </source>
</evidence>
<dbReference type="PANTHER" id="PTHR30126:SF40">
    <property type="entry name" value="HTH-TYPE TRANSCRIPTIONAL REGULATOR GLTR"/>
    <property type="match status" value="1"/>
</dbReference>
<dbReference type="InterPro" id="IPR000847">
    <property type="entry name" value="LysR_HTH_N"/>
</dbReference>
<dbReference type="GO" id="GO:0000976">
    <property type="term" value="F:transcription cis-regulatory region binding"/>
    <property type="evidence" value="ECO:0007669"/>
    <property type="project" value="TreeGrafter"/>
</dbReference>
<dbReference type="SUPFAM" id="SSF53850">
    <property type="entry name" value="Periplasmic binding protein-like II"/>
    <property type="match status" value="1"/>
</dbReference>
<proteinExistence type="inferred from homology"/>
<comment type="similarity">
    <text evidence="1">Belongs to the LysR transcriptional regulatory family.</text>
</comment>
<gene>
    <name evidence="7" type="ORF">C8N42_1169</name>
</gene>
<reference evidence="7 8" key="1">
    <citation type="submission" date="2018-04" db="EMBL/GenBank/DDBJ databases">
        <title>Genomic Encyclopedia of Archaeal and Bacterial Type Strains, Phase II (KMG-II): from individual species to whole genera.</title>
        <authorList>
            <person name="Goeker M."/>
        </authorList>
    </citation>
    <scope>NUCLEOTIDE SEQUENCE [LARGE SCALE GENOMIC DNA]</scope>
    <source>
        <strain evidence="7 8">DSM 100434</strain>
    </source>
</reference>
<dbReference type="PANTHER" id="PTHR30126">
    <property type="entry name" value="HTH-TYPE TRANSCRIPTIONAL REGULATOR"/>
    <property type="match status" value="1"/>
</dbReference>
<evidence type="ECO:0000313" key="8">
    <source>
        <dbReference type="Proteomes" id="UP000244077"/>
    </source>
</evidence>
<protein>
    <submittedName>
        <fullName evidence="7">DNA-binding transcriptional LysR family regulator</fullName>
    </submittedName>
</protein>
<evidence type="ECO:0000259" key="5">
    <source>
        <dbReference type="Pfam" id="PF00126"/>
    </source>
</evidence>
<dbReference type="InterPro" id="IPR005119">
    <property type="entry name" value="LysR_subst-bd"/>
</dbReference>
<sequence>MDRWDDLKFLLAIETYGTMAAAARALGTNPATVSRRMERMADELGMNPVIKTSTGWGTNPEVQGLIEASDRFHEEVEREKNRLRLKHGLQSTEIRVACSSLISTHILIPALSECSQEMANIQISFHNRAMIETLSGNDVIISVLRPQAGRLISRKIGAITVQVYAPDTDPETHDWVGLGAEIRDFEPMLLAERHFGQPPRIQVDTFDHLQLVMRSTRLAGVLPVASGVDMAGFVAIPGTEKACDLYMSYHESRRGDPAITQITGFIAESFANSVYTRVGNGMSWGC</sequence>
<dbReference type="RefSeq" id="WP_170109341.1">
    <property type="nucleotide sequence ID" value="NZ_QAOH01000016.1"/>
</dbReference>